<comment type="caution">
    <text evidence="2">The sequence shown here is derived from an EMBL/GenBank/DDBJ whole genome shotgun (WGS) entry which is preliminary data.</text>
</comment>
<evidence type="ECO:0000313" key="2">
    <source>
        <dbReference type="EMBL" id="MDR6533330.1"/>
    </source>
</evidence>
<dbReference type="RefSeq" id="WP_056753875.1">
    <property type="nucleotide sequence ID" value="NZ_BMLD01000001.1"/>
</dbReference>
<dbReference type="InterPro" id="IPR036291">
    <property type="entry name" value="NAD(P)-bd_dom_sf"/>
</dbReference>
<evidence type="ECO:0000256" key="1">
    <source>
        <dbReference type="ARBA" id="ARBA00006484"/>
    </source>
</evidence>
<dbReference type="Gene3D" id="3.40.50.720">
    <property type="entry name" value="NAD(P)-binding Rossmann-like Domain"/>
    <property type="match status" value="1"/>
</dbReference>
<keyword evidence="2" id="KW-0560">Oxidoreductase</keyword>
<keyword evidence="3" id="KW-1185">Reference proteome</keyword>
<sequence>MVGPTLARLFSLEGKVALVTGASRGIGAALADGLAGAGARVVGVARSPAPRDPFRQPVRYVSADVAAGLDALVAGIVAEHGRIDVLVNAAGVSVSAAPDQALAAFDTTLDVNLRAAYAACLAVAPHMAAQGEEGGGSIVNVTSINSLVGFPGNPGYVAAKGGLRLLTKALAVDLGPRGIRVNALAPGYIHTDMTAASFADPERHAARARHTCLGRWGEVEDLVGAAIFLASDASRYMTGQDLVIDGGWTAKGLT</sequence>
<dbReference type="PANTHER" id="PTHR42760">
    <property type="entry name" value="SHORT-CHAIN DEHYDROGENASES/REDUCTASES FAMILY MEMBER"/>
    <property type="match status" value="1"/>
</dbReference>
<accession>A0ABU1N4F7</accession>
<dbReference type="Proteomes" id="UP001262754">
    <property type="component" value="Unassembled WGS sequence"/>
</dbReference>
<dbReference type="EC" id="1.1.1.69" evidence="2"/>
<dbReference type="PROSITE" id="PS00061">
    <property type="entry name" value="ADH_SHORT"/>
    <property type="match status" value="1"/>
</dbReference>
<name>A0ABU1N4F7_9CAUL</name>
<dbReference type="Pfam" id="PF13561">
    <property type="entry name" value="adh_short_C2"/>
    <property type="match status" value="1"/>
</dbReference>
<comment type="similarity">
    <text evidence="1">Belongs to the short-chain dehydrogenases/reductases (SDR) family.</text>
</comment>
<dbReference type="GO" id="GO:0008874">
    <property type="term" value="F:gluconate 5-dehydrogenase activity"/>
    <property type="evidence" value="ECO:0007669"/>
    <property type="project" value="UniProtKB-EC"/>
</dbReference>
<reference evidence="2 3" key="1">
    <citation type="submission" date="2023-07" db="EMBL/GenBank/DDBJ databases">
        <title>Sorghum-associated microbial communities from plants grown in Nebraska, USA.</title>
        <authorList>
            <person name="Schachtman D."/>
        </authorList>
    </citation>
    <scope>NUCLEOTIDE SEQUENCE [LARGE SCALE GENOMIC DNA]</scope>
    <source>
        <strain evidence="2 3">DS2154</strain>
    </source>
</reference>
<gene>
    <name evidence="2" type="ORF">J2800_004092</name>
</gene>
<dbReference type="InterPro" id="IPR020904">
    <property type="entry name" value="Sc_DH/Rdtase_CS"/>
</dbReference>
<organism evidence="2 3">
    <name type="scientific">Caulobacter rhizosphaerae</name>
    <dbReference type="NCBI Taxonomy" id="2010972"/>
    <lineage>
        <taxon>Bacteria</taxon>
        <taxon>Pseudomonadati</taxon>
        <taxon>Pseudomonadota</taxon>
        <taxon>Alphaproteobacteria</taxon>
        <taxon>Caulobacterales</taxon>
        <taxon>Caulobacteraceae</taxon>
        <taxon>Caulobacter</taxon>
    </lineage>
</organism>
<protein>
    <submittedName>
        <fullName evidence="2">Gluconate 5-dehydrogenase</fullName>
        <ecNumber evidence="2">1.1.1.69</ecNumber>
    </submittedName>
</protein>
<evidence type="ECO:0000313" key="3">
    <source>
        <dbReference type="Proteomes" id="UP001262754"/>
    </source>
</evidence>
<dbReference type="EMBL" id="JAVDRL010000012">
    <property type="protein sequence ID" value="MDR6533330.1"/>
    <property type="molecule type" value="Genomic_DNA"/>
</dbReference>
<dbReference type="SUPFAM" id="SSF51735">
    <property type="entry name" value="NAD(P)-binding Rossmann-fold domains"/>
    <property type="match status" value="1"/>
</dbReference>
<dbReference type="PANTHER" id="PTHR42760:SF135">
    <property type="entry name" value="BLL7886 PROTEIN"/>
    <property type="match status" value="1"/>
</dbReference>
<dbReference type="PRINTS" id="PR00080">
    <property type="entry name" value="SDRFAMILY"/>
</dbReference>
<dbReference type="PRINTS" id="PR00081">
    <property type="entry name" value="GDHRDH"/>
</dbReference>
<proteinExistence type="inferred from homology"/>
<dbReference type="InterPro" id="IPR002347">
    <property type="entry name" value="SDR_fam"/>
</dbReference>